<name>A0AAJ0CGT8_9HYPO</name>
<evidence type="ECO:0000313" key="1">
    <source>
        <dbReference type="EMBL" id="KAK2591379.1"/>
    </source>
</evidence>
<dbReference type="AlphaFoldDB" id="A0AAJ0CGT8"/>
<comment type="caution">
    <text evidence="1">The sequence shown here is derived from an EMBL/GenBank/DDBJ whole genome shotgun (WGS) entry which is preliminary data.</text>
</comment>
<dbReference type="SUPFAM" id="SSF89372">
    <property type="entry name" value="Fucose-specific lectin"/>
    <property type="match status" value="1"/>
</dbReference>
<dbReference type="Gene3D" id="2.120.10.70">
    <property type="entry name" value="Fucose-specific lectin"/>
    <property type="match status" value="1"/>
</dbReference>
<keyword evidence="2" id="KW-1185">Reference proteome</keyword>
<dbReference type="Proteomes" id="UP001251528">
    <property type="component" value="Unassembled WGS sequence"/>
</dbReference>
<evidence type="ECO:0008006" key="3">
    <source>
        <dbReference type="Google" id="ProtNLM"/>
    </source>
</evidence>
<dbReference type="EMBL" id="JASWJB010000340">
    <property type="protein sequence ID" value="KAK2591379.1"/>
    <property type="molecule type" value="Genomic_DNA"/>
</dbReference>
<organism evidence="1 2">
    <name type="scientific">Conoideocrella luteorostrata</name>
    <dbReference type="NCBI Taxonomy" id="1105319"/>
    <lineage>
        <taxon>Eukaryota</taxon>
        <taxon>Fungi</taxon>
        <taxon>Dikarya</taxon>
        <taxon>Ascomycota</taxon>
        <taxon>Pezizomycotina</taxon>
        <taxon>Sordariomycetes</taxon>
        <taxon>Hypocreomycetidae</taxon>
        <taxon>Hypocreales</taxon>
        <taxon>Clavicipitaceae</taxon>
        <taxon>Conoideocrella</taxon>
    </lineage>
</organism>
<protein>
    <recommendedName>
        <fullName evidence="3">Fucose-specific lectin</fullName>
    </recommendedName>
</protein>
<sequence>MSGQVKTMVRVLRSAGSITLANGNLVLLSLESGRLVEKIYDGDDLKDQRKVADGVKNGSSAVYAASENNVFVLYINNSNQIKASEFDPDSEEWDDTNLAGLSTVATHHAGHLAIASIHGSNLVFYQGTDGVIKTIRYEHESNKWAEQFSIPGAAAAGTPISAYSTDKALVVSFIGGDNTVHVHSRDFESGKWTDDVLPSSSWNEAVTSLVVSQDSTTGALEAFALVNTTVDHVKKDGTRAALGSIKNGEFVPATKAEAGDVFGNNYGIIYNNFGMGGGCCGGYRPPPVYYSCRPCW</sequence>
<proteinExistence type="predicted"/>
<accession>A0AAJ0CGT8</accession>
<reference evidence="1" key="1">
    <citation type="submission" date="2023-06" db="EMBL/GenBank/DDBJ databases">
        <title>Conoideocrella luteorostrata (Hypocreales: Clavicipitaceae), a potential biocontrol fungus for elongate hemlock scale in United States Christmas tree production areas.</title>
        <authorList>
            <person name="Barrett H."/>
            <person name="Lovett B."/>
            <person name="Macias A.M."/>
            <person name="Stajich J.E."/>
            <person name="Kasson M.T."/>
        </authorList>
    </citation>
    <scope>NUCLEOTIDE SEQUENCE</scope>
    <source>
        <strain evidence="1">ARSEF 14590</strain>
    </source>
</reference>
<gene>
    <name evidence="1" type="ORF">QQS21_010923</name>
</gene>
<evidence type="ECO:0000313" key="2">
    <source>
        <dbReference type="Proteomes" id="UP001251528"/>
    </source>
</evidence>